<organism evidence="10">
    <name type="scientific">Serratia symbiotica SCt-VLC</name>
    <dbReference type="NCBI Taxonomy" id="1347341"/>
    <lineage>
        <taxon>Bacteria</taxon>
        <taxon>Pseudomonadati</taxon>
        <taxon>Pseudomonadota</taxon>
        <taxon>Gammaproteobacteria</taxon>
        <taxon>Enterobacterales</taxon>
        <taxon>Yersiniaceae</taxon>
        <taxon>Serratia</taxon>
        <taxon>Serratia symbiotica</taxon>
    </lineage>
</organism>
<dbReference type="EC" id="2.1.1.197" evidence="3 8"/>
<dbReference type="GO" id="GO:0032259">
    <property type="term" value="P:methylation"/>
    <property type="evidence" value="ECO:0007669"/>
    <property type="project" value="UniProtKB-KW"/>
</dbReference>
<dbReference type="HAMAP" id="MF_00835">
    <property type="entry name" value="BioC"/>
    <property type="match status" value="1"/>
</dbReference>
<keyword evidence="6 8" id="KW-0949">S-adenosyl-L-methionine</keyword>
<dbReference type="PANTHER" id="PTHR13090:SF1">
    <property type="entry name" value="ARGININE-HYDROXYLASE NDUFAF5, MITOCHONDRIAL"/>
    <property type="match status" value="1"/>
</dbReference>
<dbReference type="NCBIfam" id="TIGR02072">
    <property type="entry name" value="BioC"/>
    <property type="match status" value="1"/>
</dbReference>
<dbReference type="EMBL" id="FR904233">
    <property type="protein sequence ID" value="CDG47921.1"/>
    <property type="molecule type" value="Genomic_DNA"/>
</dbReference>
<dbReference type="InterPro" id="IPR029063">
    <property type="entry name" value="SAM-dependent_MTases_sf"/>
</dbReference>
<dbReference type="RefSeq" id="WP_040264907.1">
    <property type="nucleotide sequence ID" value="NZ_FR904233.1"/>
</dbReference>
<gene>
    <name evidence="8 10" type="primary">bioC</name>
    <name evidence="10" type="ORF">SCTVLC_1207</name>
</gene>
<keyword evidence="4 8" id="KW-0489">Methyltransferase</keyword>
<comment type="function">
    <text evidence="8">Converts the free carboxyl group of a malonyl-thioester to its methyl ester by transfer of a methyl group from S-adenosyl-L-methionine (SAM). It allows to synthesize pimeloyl-ACP via the fatty acid synthetic pathway.</text>
</comment>
<dbReference type="InterPro" id="IPR050602">
    <property type="entry name" value="Malonyl-ACP_OMT"/>
</dbReference>
<dbReference type="Pfam" id="PF08241">
    <property type="entry name" value="Methyltransf_11"/>
    <property type="match status" value="1"/>
</dbReference>
<reference evidence="10" key="1">
    <citation type="submission" date="2013-06" db="EMBL/GenBank/DDBJ databases">
        <authorList>
            <person name="Mazano-Marin A."/>
        </authorList>
    </citation>
    <scope>NUCLEOTIDE SEQUENCE</scope>
    <source>
        <strain evidence="10">SCt-VLC</strain>
    </source>
</reference>
<keyword evidence="5 8" id="KW-0808">Transferase</keyword>
<dbReference type="CDD" id="cd02440">
    <property type="entry name" value="AdoMet_MTases"/>
    <property type="match status" value="1"/>
</dbReference>
<dbReference type="InterPro" id="IPR013216">
    <property type="entry name" value="Methyltransf_11"/>
</dbReference>
<dbReference type="InterPro" id="IPR011814">
    <property type="entry name" value="BioC"/>
</dbReference>
<evidence type="ECO:0000256" key="4">
    <source>
        <dbReference type="ARBA" id="ARBA00022603"/>
    </source>
</evidence>
<dbReference type="GeneID" id="93736705"/>
<comment type="pathway">
    <text evidence="2 8">Cofactor biosynthesis; biotin biosynthesis.</text>
</comment>
<dbReference type="GO" id="GO:0008757">
    <property type="term" value="F:S-adenosylmethionine-dependent methyltransferase activity"/>
    <property type="evidence" value="ECO:0007669"/>
    <property type="project" value="InterPro"/>
</dbReference>
<feature type="domain" description="Methyltransferase type 11" evidence="9">
    <location>
        <begin position="51"/>
        <end position="142"/>
    </location>
</feature>
<reference evidence="10" key="2">
    <citation type="journal article" date="2014" name="Genome Biol. Evol.">
        <title>Settling down: the genome of Serratia symbiotica from the aphid Cinara tujafilina zooms in on the process of accommodation to a cooperative intracellular life.</title>
        <authorList>
            <person name="Manzano-Marin A."/>
            <person name="Latorre A."/>
        </authorList>
    </citation>
    <scope>NUCLEOTIDE SEQUENCE</scope>
    <source>
        <strain evidence="10">SCt-VLC</strain>
    </source>
</reference>
<dbReference type="GO" id="GO:0009102">
    <property type="term" value="P:biotin biosynthetic process"/>
    <property type="evidence" value="ECO:0007669"/>
    <property type="project" value="UniProtKB-UniRule"/>
</dbReference>
<dbReference type="AlphaFoldDB" id="A0A068RDJ3"/>
<evidence type="ECO:0000259" key="9">
    <source>
        <dbReference type="Pfam" id="PF08241"/>
    </source>
</evidence>
<sequence length="255" mass="28006">MASTFKWVNKQAVASAFSRAAGSYDALATVQREVGERLLGMGKDLPGVQLLDAGCGTGYFSRRWRALGKQVTALDLAPGMLAFARQQQAADHYLLADIEQVPLPSAVMDICFSSLVVQWCSDLSVALTELYRVTRPGGAILFSTLAQGSLHELGDAWQQVDGERHVNDFLPLAAIDAACAGYRHCLEAQWRTLNYPDVMALMRSLKGIGATHLHQGRESGLMSRRQFAALQAAYPRLQGQFPLSYHLIYGVIYRD</sequence>
<comment type="similarity">
    <text evidence="8">Belongs to the methyltransferase superfamily.</text>
</comment>
<evidence type="ECO:0000256" key="7">
    <source>
        <dbReference type="ARBA" id="ARBA00022756"/>
    </source>
</evidence>
<dbReference type="OrthoDB" id="9760689at2"/>
<dbReference type="Gene3D" id="3.40.50.150">
    <property type="entry name" value="Vaccinia Virus protein VP39"/>
    <property type="match status" value="1"/>
</dbReference>
<evidence type="ECO:0000256" key="8">
    <source>
        <dbReference type="HAMAP-Rule" id="MF_00835"/>
    </source>
</evidence>
<evidence type="ECO:0000313" key="10">
    <source>
        <dbReference type="EMBL" id="CDG47921.1"/>
    </source>
</evidence>
<evidence type="ECO:0000256" key="3">
    <source>
        <dbReference type="ARBA" id="ARBA00012327"/>
    </source>
</evidence>
<name>A0A068RDJ3_9GAMM</name>
<evidence type="ECO:0000256" key="1">
    <source>
        <dbReference type="ARBA" id="ARBA00000852"/>
    </source>
</evidence>
<accession>A0A068RDJ3</accession>
<evidence type="ECO:0000256" key="6">
    <source>
        <dbReference type="ARBA" id="ARBA00022691"/>
    </source>
</evidence>
<evidence type="ECO:0000256" key="2">
    <source>
        <dbReference type="ARBA" id="ARBA00004746"/>
    </source>
</evidence>
<keyword evidence="7 8" id="KW-0093">Biotin biosynthesis</keyword>
<dbReference type="GO" id="GO:0010340">
    <property type="term" value="F:carboxyl-O-methyltransferase activity"/>
    <property type="evidence" value="ECO:0007669"/>
    <property type="project" value="UniProtKB-UniRule"/>
</dbReference>
<dbReference type="GO" id="GO:0102130">
    <property type="term" value="F:malonyl-CoA methyltransferase activity"/>
    <property type="evidence" value="ECO:0007669"/>
    <property type="project" value="UniProtKB-EC"/>
</dbReference>
<dbReference type="UniPathway" id="UPA00078"/>
<comment type="catalytic activity">
    <reaction evidence="1 8">
        <text>malonyl-[ACP] + S-adenosyl-L-methionine = malonyl-[ACP] methyl ester + S-adenosyl-L-homocysteine</text>
        <dbReference type="Rhea" id="RHEA:17105"/>
        <dbReference type="Rhea" id="RHEA-COMP:9623"/>
        <dbReference type="Rhea" id="RHEA-COMP:9954"/>
        <dbReference type="ChEBI" id="CHEBI:57856"/>
        <dbReference type="ChEBI" id="CHEBI:59789"/>
        <dbReference type="ChEBI" id="CHEBI:78449"/>
        <dbReference type="ChEBI" id="CHEBI:78845"/>
        <dbReference type="EC" id="2.1.1.197"/>
    </reaction>
</comment>
<evidence type="ECO:0000256" key="5">
    <source>
        <dbReference type="ARBA" id="ARBA00022679"/>
    </source>
</evidence>
<dbReference type="SUPFAM" id="SSF53335">
    <property type="entry name" value="S-adenosyl-L-methionine-dependent methyltransferases"/>
    <property type="match status" value="1"/>
</dbReference>
<dbReference type="PANTHER" id="PTHR13090">
    <property type="entry name" value="ARGININE-HYDROXYLASE NDUFAF5, MITOCHONDRIAL"/>
    <property type="match status" value="1"/>
</dbReference>
<protein>
    <recommendedName>
        <fullName evidence="3 8">Malonyl-[acyl-carrier protein] O-methyltransferase</fullName>
        <shortName evidence="8">Malonyl-ACP O-methyltransferase</shortName>
        <ecNumber evidence="3 8">2.1.1.197</ecNumber>
    </recommendedName>
    <alternativeName>
        <fullName evidence="8">Biotin synthesis protein BioC</fullName>
    </alternativeName>
</protein>
<proteinExistence type="inferred from homology"/>